<feature type="compositionally biased region" description="Polar residues" evidence="1">
    <location>
        <begin position="120"/>
        <end position="152"/>
    </location>
</feature>
<feature type="transmembrane region" description="Helical" evidence="2">
    <location>
        <begin position="163"/>
        <end position="183"/>
    </location>
</feature>
<keyword evidence="2" id="KW-1133">Transmembrane helix</keyword>
<evidence type="ECO:0000313" key="3">
    <source>
        <dbReference type="EMBL" id="RGC19413.1"/>
    </source>
</evidence>
<reference evidence="3 4" key="1">
    <citation type="submission" date="2018-08" db="EMBL/GenBank/DDBJ databases">
        <title>A genome reference for cultivated species of the human gut microbiota.</title>
        <authorList>
            <person name="Zou Y."/>
            <person name="Xue W."/>
            <person name="Luo G."/>
        </authorList>
    </citation>
    <scope>NUCLEOTIDE SEQUENCE [LARGE SCALE GENOMIC DNA]</scope>
    <source>
        <strain evidence="3 4">AM37-13AC</strain>
    </source>
</reference>
<dbReference type="Proteomes" id="UP000260733">
    <property type="component" value="Unassembled WGS sequence"/>
</dbReference>
<evidence type="ECO:0000256" key="1">
    <source>
        <dbReference type="SAM" id="MobiDB-lite"/>
    </source>
</evidence>
<name>A0A3E2W523_9FIRM</name>
<comment type="caution">
    <text evidence="3">The sequence shown here is derived from an EMBL/GenBank/DDBJ whole genome shotgun (WGS) entry which is preliminary data.</text>
</comment>
<gene>
    <name evidence="3" type="ORF">DW855_06860</name>
</gene>
<protein>
    <submittedName>
        <fullName evidence="3">Uncharacterized protein</fullName>
    </submittedName>
</protein>
<evidence type="ECO:0000256" key="2">
    <source>
        <dbReference type="SAM" id="Phobius"/>
    </source>
</evidence>
<organism evidence="3 4">
    <name type="scientific">Faecalibacterium prausnitzii</name>
    <dbReference type="NCBI Taxonomy" id="853"/>
    <lineage>
        <taxon>Bacteria</taxon>
        <taxon>Bacillati</taxon>
        <taxon>Bacillota</taxon>
        <taxon>Clostridia</taxon>
        <taxon>Eubacteriales</taxon>
        <taxon>Oscillospiraceae</taxon>
        <taxon>Faecalibacterium</taxon>
    </lineage>
</organism>
<evidence type="ECO:0000313" key="4">
    <source>
        <dbReference type="Proteomes" id="UP000260733"/>
    </source>
</evidence>
<feature type="region of interest" description="Disordered" evidence="1">
    <location>
        <begin position="120"/>
        <end position="160"/>
    </location>
</feature>
<sequence length="210" mass="23719">MEQFHSFDWTKFEESIQNKTNFTRLRVSVVNAIRNDPTSSRNEADRALQMLWKGYPEVFEKKRDLEYEEQRPDPAAWDKDYFLKYATYVEDNFCPERIKQLREIGKKVYGRPAAPAVNRTPLQSAAAVSQKTPQRTAQPKAATTQKSTTPNPTRAPEPKKPPLAAGLLIVAVLVLMVLVVCLLGKETNAHAAAAILNMPEMLPLLPQQLT</sequence>
<proteinExistence type="predicted"/>
<dbReference type="AlphaFoldDB" id="A0A3E2W523"/>
<dbReference type="RefSeq" id="WP_117554100.1">
    <property type="nucleotide sequence ID" value="NZ_QVFB01000009.1"/>
</dbReference>
<keyword evidence="2" id="KW-0472">Membrane</keyword>
<keyword evidence="2" id="KW-0812">Transmembrane</keyword>
<dbReference type="EMBL" id="QVFB01000009">
    <property type="protein sequence ID" value="RGC19413.1"/>
    <property type="molecule type" value="Genomic_DNA"/>
</dbReference>
<accession>A0A3E2W523</accession>